<comment type="caution">
    <text evidence="1">The sequence shown here is derived from an EMBL/GenBank/DDBJ whole genome shotgun (WGS) entry which is preliminary data.</text>
</comment>
<proteinExistence type="predicted"/>
<dbReference type="Proteomes" id="UP001597337">
    <property type="component" value="Unassembled WGS sequence"/>
</dbReference>
<dbReference type="Gene3D" id="3.10.450.50">
    <property type="match status" value="1"/>
</dbReference>
<sequence>MNIEDIKQQLETIDRTFPEEAVRAAVEQREAITPVLLDCLRSAADDPRKVAEAQDAMLHMYALYLLAQFRERAAYPLVVKLFSVPGDLCLDLADDFVTEDLYRVLGAVCGGDLDPIKAMIEDREVNEYVRSACMRTLVALVDWGELEREPVVEYFRSLFNGKLERDSDFMWGSLVSVCCDLYPEELLPEIERAFADGLVDTFFIQMDSVERAMVEDKDQATRSAKEKGPIEDAVVEMRDWAYIRETRKIANPAPMPMPTLVQRTHVNAVKVGRNDPCPCGSGKKYKKCCLQ</sequence>
<dbReference type="Pfam" id="PF06685">
    <property type="entry name" value="DUF1186"/>
    <property type="match status" value="1"/>
</dbReference>
<evidence type="ECO:0000313" key="2">
    <source>
        <dbReference type="Proteomes" id="UP001597337"/>
    </source>
</evidence>
<dbReference type="SUPFAM" id="SSF48371">
    <property type="entry name" value="ARM repeat"/>
    <property type="match status" value="1"/>
</dbReference>
<keyword evidence="2" id="KW-1185">Reference proteome</keyword>
<reference evidence="2" key="1">
    <citation type="journal article" date="2019" name="Int. J. Syst. Evol. Microbiol.">
        <title>The Global Catalogue of Microorganisms (GCM) 10K type strain sequencing project: providing services to taxonomists for standard genome sequencing and annotation.</title>
        <authorList>
            <consortium name="The Broad Institute Genomics Platform"/>
            <consortium name="The Broad Institute Genome Sequencing Center for Infectious Disease"/>
            <person name="Wu L."/>
            <person name="Ma J."/>
        </authorList>
    </citation>
    <scope>NUCLEOTIDE SEQUENCE [LARGE SCALE GENOMIC DNA]</scope>
    <source>
        <strain evidence="2">KACC 12597</strain>
    </source>
</reference>
<dbReference type="RefSeq" id="WP_386026059.1">
    <property type="nucleotide sequence ID" value="NZ_JBHUHX010000018.1"/>
</dbReference>
<dbReference type="PANTHER" id="PTHR33747">
    <property type="entry name" value="UPF0225 PROTEIN SCO1677"/>
    <property type="match status" value="1"/>
</dbReference>
<dbReference type="InterPro" id="IPR016024">
    <property type="entry name" value="ARM-type_fold"/>
</dbReference>
<name>A0ABW4Y8R6_9GAMM</name>
<dbReference type="InterPro" id="IPR010602">
    <property type="entry name" value="DUF1186"/>
</dbReference>
<dbReference type="PANTHER" id="PTHR33747:SF1">
    <property type="entry name" value="ADENYLATE CYCLASE-ASSOCIATED CAP C-TERMINAL DOMAIN-CONTAINING PROTEIN"/>
    <property type="match status" value="1"/>
</dbReference>
<dbReference type="SUPFAM" id="SSF103642">
    <property type="entry name" value="Sec-C motif"/>
    <property type="match status" value="1"/>
</dbReference>
<evidence type="ECO:0000313" key="1">
    <source>
        <dbReference type="EMBL" id="MFD2112079.1"/>
    </source>
</evidence>
<organism evidence="1 2">
    <name type="scientific">Thiorhodococcus fuscus</name>
    <dbReference type="NCBI Taxonomy" id="527200"/>
    <lineage>
        <taxon>Bacteria</taxon>
        <taxon>Pseudomonadati</taxon>
        <taxon>Pseudomonadota</taxon>
        <taxon>Gammaproteobacteria</taxon>
        <taxon>Chromatiales</taxon>
        <taxon>Chromatiaceae</taxon>
        <taxon>Thiorhodococcus</taxon>
    </lineage>
</organism>
<dbReference type="Pfam" id="PF02810">
    <property type="entry name" value="SEC-C"/>
    <property type="match status" value="1"/>
</dbReference>
<dbReference type="InterPro" id="IPR004027">
    <property type="entry name" value="SEC_C_motif"/>
</dbReference>
<protein>
    <submittedName>
        <fullName evidence="1">DUF1186 domain-containing protein</fullName>
    </submittedName>
</protein>
<gene>
    <name evidence="1" type="ORF">ACFSJC_09540</name>
</gene>
<dbReference type="EMBL" id="JBHUHX010000018">
    <property type="protein sequence ID" value="MFD2112079.1"/>
    <property type="molecule type" value="Genomic_DNA"/>
</dbReference>
<accession>A0ABW4Y8R6</accession>